<accession>A0AAN9GAU7</accession>
<evidence type="ECO:0000313" key="2">
    <source>
        <dbReference type="EMBL" id="KAK7101596.1"/>
    </source>
</evidence>
<feature type="compositionally biased region" description="Pro residues" evidence="1">
    <location>
        <begin position="57"/>
        <end position="107"/>
    </location>
</feature>
<evidence type="ECO:0000256" key="1">
    <source>
        <dbReference type="SAM" id="MobiDB-lite"/>
    </source>
</evidence>
<sequence>MMKSSAHHISGMIHNARPLHHHQSLSSLSSPKRWLWFSLCLSLVMIPTAVRGQNPPTALPPTPQPPTIQPPTAIPPTPIPPTPQPPTPIPPTTVAPTPIPTTPPPPHTGDNTRFYLIEIRISCSGTYSSLSSRDFLSRRVKDIVDLFLKNSGQYSGIRVMQFYKVVGEPLLIAVVRGGLNNSQQGISSINKLGEQLCGLGAHISVTSLTSFEAFARAVGAGVTLTHPPAPKQIHSTVGIHCYVLEYVPRATTTAATGRDQLRQLVTFLLQKRQAGEKFEAYKFLAKTNVEFFICGNTVLSDFDRMFLDLWTLTDQPDVTSVKAVHEVQSVDVYLNPGNGGKECKGFWCRPSYW</sequence>
<evidence type="ECO:0000313" key="3">
    <source>
        <dbReference type="Proteomes" id="UP001374579"/>
    </source>
</evidence>
<dbReference type="EMBL" id="JBAMIC010000010">
    <property type="protein sequence ID" value="KAK7101596.1"/>
    <property type="molecule type" value="Genomic_DNA"/>
</dbReference>
<feature type="region of interest" description="Disordered" evidence="1">
    <location>
        <begin position="54"/>
        <end position="110"/>
    </location>
</feature>
<dbReference type="AlphaFoldDB" id="A0AAN9GAU7"/>
<organism evidence="2 3">
    <name type="scientific">Littorina saxatilis</name>
    <dbReference type="NCBI Taxonomy" id="31220"/>
    <lineage>
        <taxon>Eukaryota</taxon>
        <taxon>Metazoa</taxon>
        <taxon>Spiralia</taxon>
        <taxon>Lophotrochozoa</taxon>
        <taxon>Mollusca</taxon>
        <taxon>Gastropoda</taxon>
        <taxon>Caenogastropoda</taxon>
        <taxon>Littorinimorpha</taxon>
        <taxon>Littorinoidea</taxon>
        <taxon>Littorinidae</taxon>
        <taxon>Littorina</taxon>
    </lineage>
</organism>
<proteinExistence type="predicted"/>
<dbReference type="Proteomes" id="UP001374579">
    <property type="component" value="Unassembled WGS sequence"/>
</dbReference>
<comment type="caution">
    <text evidence="2">The sequence shown here is derived from an EMBL/GenBank/DDBJ whole genome shotgun (WGS) entry which is preliminary data.</text>
</comment>
<reference evidence="2 3" key="1">
    <citation type="submission" date="2024-02" db="EMBL/GenBank/DDBJ databases">
        <title>Chromosome-scale genome assembly of the rough periwinkle Littorina saxatilis.</title>
        <authorList>
            <person name="De Jode A."/>
            <person name="Faria R."/>
            <person name="Formenti G."/>
            <person name="Sims Y."/>
            <person name="Smith T.P."/>
            <person name="Tracey A."/>
            <person name="Wood J.M.D."/>
            <person name="Zagrodzka Z.B."/>
            <person name="Johannesson K."/>
            <person name="Butlin R.K."/>
            <person name="Leder E.H."/>
        </authorList>
    </citation>
    <scope>NUCLEOTIDE SEQUENCE [LARGE SCALE GENOMIC DNA]</scope>
    <source>
        <strain evidence="2">Snail1</strain>
        <tissue evidence="2">Muscle</tissue>
    </source>
</reference>
<protein>
    <submittedName>
        <fullName evidence="2">Uncharacterized protein</fullName>
    </submittedName>
</protein>
<keyword evidence="3" id="KW-1185">Reference proteome</keyword>
<gene>
    <name evidence="2" type="ORF">V1264_019954</name>
</gene>
<name>A0AAN9GAU7_9CAEN</name>